<comment type="similarity">
    <text evidence="10 12">Belongs to the EPSP synthase family. MurA subfamily.</text>
</comment>
<evidence type="ECO:0000256" key="4">
    <source>
        <dbReference type="ARBA" id="ARBA00022618"/>
    </source>
</evidence>
<dbReference type="Gene3D" id="3.65.10.10">
    <property type="entry name" value="Enolpyruvate transferase domain"/>
    <property type="match status" value="2"/>
</dbReference>
<keyword evidence="9 12" id="KW-0961">Cell wall biogenesis/degradation</keyword>
<keyword evidence="8 12" id="KW-0131">Cell cycle</keyword>
<organism evidence="14 15">
    <name type="scientific">Candidatus Desulfatibia vada</name>
    <dbReference type="NCBI Taxonomy" id="2841696"/>
    <lineage>
        <taxon>Bacteria</taxon>
        <taxon>Pseudomonadati</taxon>
        <taxon>Thermodesulfobacteriota</taxon>
        <taxon>Desulfobacteria</taxon>
        <taxon>Desulfobacterales</taxon>
        <taxon>Desulfobacterales incertae sedis</taxon>
        <taxon>Candidatus Desulfatibia</taxon>
    </lineage>
</organism>
<dbReference type="NCBIfam" id="TIGR01072">
    <property type="entry name" value="murA"/>
    <property type="match status" value="1"/>
</dbReference>
<feature type="binding site" evidence="12">
    <location>
        <position position="92"/>
    </location>
    <ligand>
        <name>UDP-N-acetyl-alpha-D-glucosamine</name>
        <dbReference type="ChEBI" id="CHEBI:57705"/>
    </ligand>
</feature>
<gene>
    <name evidence="12 14" type="primary">murA</name>
    <name evidence="14" type="ORF">H8D96_03990</name>
</gene>
<dbReference type="InterPro" id="IPR036968">
    <property type="entry name" value="Enolpyruvate_Tfrase_sf"/>
</dbReference>
<dbReference type="GO" id="GO:0008760">
    <property type="term" value="F:UDP-N-acetylglucosamine 1-carboxyvinyltransferase activity"/>
    <property type="evidence" value="ECO:0007669"/>
    <property type="project" value="UniProtKB-UniRule"/>
</dbReference>
<keyword evidence="12" id="KW-0670">Pyruvate</keyword>
<dbReference type="AlphaFoldDB" id="A0A8J6TQ72"/>
<evidence type="ECO:0000256" key="1">
    <source>
        <dbReference type="ARBA" id="ARBA00004496"/>
    </source>
</evidence>
<dbReference type="GO" id="GO:0009252">
    <property type="term" value="P:peptidoglycan biosynthetic process"/>
    <property type="evidence" value="ECO:0007669"/>
    <property type="project" value="UniProtKB-UniRule"/>
</dbReference>
<feature type="binding site" evidence="12">
    <location>
        <begin position="22"/>
        <end position="23"/>
    </location>
    <ligand>
        <name>phosphoenolpyruvate</name>
        <dbReference type="ChEBI" id="CHEBI:58702"/>
    </ligand>
</feature>
<evidence type="ECO:0000313" key="14">
    <source>
        <dbReference type="EMBL" id="MBC8431060.1"/>
    </source>
</evidence>
<evidence type="ECO:0000256" key="11">
    <source>
        <dbReference type="ARBA" id="ARBA00047527"/>
    </source>
</evidence>
<dbReference type="NCBIfam" id="NF006873">
    <property type="entry name" value="PRK09369.1"/>
    <property type="match status" value="1"/>
</dbReference>
<dbReference type="GO" id="GO:0005737">
    <property type="term" value="C:cytoplasm"/>
    <property type="evidence" value="ECO:0007669"/>
    <property type="project" value="UniProtKB-SubCell"/>
</dbReference>
<dbReference type="InterPro" id="IPR013792">
    <property type="entry name" value="RNA3'P_cycl/enolpyr_Trfase_a/b"/>
</dbReference>
<comment type="caution">
    <text evidence="12">Lacks conserved residue(s) required for the propagation of feature annotation.</text>
</comment>
<accession>A0A8J6TQ72</accession>
<keyword evidence="7 12" id="KW-0573">Peptidoglycan synthesis</keyword>
<dbReference type="EC" id="2.5.1.7" evidence="12"/>
<reference evidence="14 15" key="1">
    <citation type="submission" date="2020-08" db="EMBL/GenBank/DDBJ databases">
        <title>Bridging the membrane lipid divide: bacteria of the FCB group superphylum have the potential to synthesize archaeal ether lipids.</title>
        <authorList>
            <person name="Villanueva L."/>
            <person name="Von Meijenfeldt F.A.B."/>
            <person name="Westbye A.B."/>
            <person name="Yadav S."/>
            <person name="Hopmans E.C."/>
            <person name="Dutilh B.E."/>
            <person name="Sinninghe Damste J.S."/>
        </authorList>
    </citation>
    <scope>NUCLEOTIDE SEQUENCE [LARGE SCALE GENOMIC DNA]</scope>
    <source>
        <strain evidence="14">NIOZ-UU17</strain>
    </source>
</reference>
<name>A0A8J6TQ72_9BACT</name>
<dbReference type="CDD" id="cd01555">
    <property type="entry name" value="UdpNAET"/>
    <property type="match status" value="1"/>
</dbReference>
<evidence type="ECO:0000259" key="13">
    <source>
        <dbReference type="Pfam" id="PF00275"/>
    </source>
</evidence>
<dbReference type="SUPFAM" id="SSF55205">
    <property type="entry name" value="EPT/RTPC-like"/>
    <property type="match status" value="1"/>
</dbReference>
<keyword evidence="6 12" id="KW-0133">Cell shape</keyword>
<proteinExistence type="inferred from homology"/>
<evidence type="ECO:0000256" key="2">
    <source>
        <dbReference type="ARBA" id="ARBA00004752"/>
    </source>
</evidence>
<dbReference type="Proteomes" id="UP000605201">
    <property type="component" value="Unassembled WGS sequence"/>
</dbReference>
<dbReference type="Pfam" id="PF00275">
    <property type="entry name" value="EPSP_synthase"/>
    <property type="match status" value="1"/>
</dbReference>
<evidence type="ECO:0000256" key="12">
    <source>
        <dbReference type="HAMAP-Rule" id="MF_00111"/>
    </source>
</evidence>
<evidence type="ECO:0000256" key="9">
    <source>
        <dbReference type="ARBA" id="ARBA00023316"/>
    </source>
</evidence>
<comment type="caution">
    <text evidence="14">The sequence shown here is derived from an EMBL/GenBank/DDBJ whole genome shotgun (WGS) entry which is preliminary data.</text>
</comment>
<evidence type="ECO:0000256" key="6">
    <source>
        <dbReference type="ARBA" id="ARBA00022960"/>
    </source>
</evidence>
<sequence length="417" mass="44506">MDKIVIDGGRPLKGRVRISGAKNAALPILISALLTEGWNTYTNVPNLKDIQSTLHLLTNLGARIEIDKDTVRIDAGGLCKHEAPYDLVRKMRASVLVLGPLLARLKKARVSLPGGCAIGARPINLHLRGLARLGASIELKHGYVEASAESLKGNEIYFDIATVTGTENLMMAAVLAEGTTVLRNAAREPEIVAFADVLNQMGAKIEGAGTSIITVQGVSELKPVSVKIIPDRIEAGTFMVAAALTKGDVTLTDCEPGDLEAVMHKLKLTGAAIKVEDKCIRVVGTDQIASVDVKTLPYPGFPTDMQAQFMVLMSVAGGLSIISETIFENRFIHVSELQRMGADITISGDTALVKGIPHLSGAPVMATDLRASASLVLAGLIARNTTEVHRVYHLDRGYEALENKFARLGAAIKRVKV</sequence>
<comment type="catalytic activity">
    <reaction evidence="11 12">
        <text>phosphoenolpyruvate + UDP-N-acetyl-alpha-D-glucosamine = UDP-N-acetyl-3-O-(1-carboxyvinyl)-alpha-D-glucosamine + phosphate</text>
        <dbReference type="Rhea" id="RHEA:18681"/>
        <dbReference type="ChEBI" id="CHEBI:43474"/>
        <dbReference type="ChEBI" id="CHEBI:57705"/>
        <dbReference type="ChEBI" id="CHEBI:58702"/>
        <dbReference type="ChEBI" id="CHEBI:68483"/>
        <dbReference type="EC" id="2.5.1.7"/>
    </reaction>
</comment>
<dbReference type="GO" id="GO:0051301">
    <property type="term" value="P:cell division"/>
    <property type="evidence" value="ECO:0007669"/>
    <property type="project" value="UniProtKB-KW"/>
</dbReference>
<dbReference type="InterPro" id="IPR001986">
    <property type="entry name" value="Enolpyruvate_Tfrase_dom"/>
</dbReference>
<dbReference type="GO" id="GO:0008360">
    <property type="term" value="P:regulation of cell shape"/>
    <property type="evidence" value="ECO:0007669"/>
    <property type="project" value="UniProtKB-KW"/>
</dbReference>
<dbReference type="UniPathway" id="UPA00219"/>
<dbReference type="InterPro" id="IPR050068">
    <property type="entry name" value="MurA_subfamily"/>
</dbReference>
<evidence type="ECO:0000256" key="7">
    <source>
        <dbReference type="ARBA" id="ARBA00022984"/>
    </source>
</evidence>
<dbReference type="FunFam" id="3.65.10.10:FF:000001">
    <property type="entry name" value="UDP-N-acetylglucosamine 1-carboxyvinyltransferase"/>
    <property type="match status" value="1"/>
</dbReference>
<evidence type="ECO:0000256" key="8">
    <source>
        <dbReference type="ARBA" id="ARBA00023306"/>
    </source>
</evidence>
<keyword evidence="3 12" id="KW-0963">Cytoplasm</keyword>
<feature type="domain" description="Enolpyruvate transferase" evidence="13">
    <location>
        <begin position="7"/>
        <end position="404"/>
    </location>
</feature>
<feature type="modified residue" description="2-(S-cysteinyl)pyruvic acid O-phosphothioketal" evidence="12">
    <location>
        <position position="116"/>
    </location>
</feature>
<dbReference type="EMBL" id="JACNIG010000108">
    <property type="protein sequence ID" value="MBC8431060.1"/>
    <property type="molecule type" value="Genomic_DNA"/>
</dbReference>
<feature type="binding site" evidence="12">
    <location>
        <position position="326"/>
    </location>
    <ligand>
        <name>UDP-N-acetyl-alpha-D-glucosamine</name>
        <dbReference type="ChEBI" id="CHEBI:57705"/>
    </ligand>
</feature>
<comment type="subcellular location">
    <subcellularLocation>
        <location evidence="1 12">Cytoplasm</location>
    </subcellularLocation>
</comment>
<comment type="pathway">
    <text evidence="2 12">Cell wall biogenesis; peptidoglycan biosynthesis.</text>
</comment>
<dbReference type="PANTHER" id="PTHR43783">
    <property type="entry name" value="UDP-N-ACETYLGLUCOSAMINE 1-CARBOXYVINYLTRANSFERASE"/>
    <property type="match status" value="1"/>
</dbReference>
<feature type="active site" description="Proton donor" evidence="12">
    <location>
        <position position="116"/>
    </location>
</feature>
<evidence type="ECO:0000256" key="10">
    <source>
        <dbReference type="ARBA" id="ARBA00038367"/>
    </source>
</evidence>
<evidence type="ECO:0000313" key="15">
    <source>
        <dbReference type="Proteomes" id="UP000605201"/>
    </source>
</evidence>
<dbReference type="GO" id="GO:0019277">
    <property type="term" value="P:UDP-N-acetylgalactosamine biosynthetic process"/>
    <property type="evidence" value="ECO:0007669"/>
    <property type="project" value="InterPro"/>
</dbReference>
<protein>
    <recommendedName>
        <fullName evidence="12">UDP-N-acetylglucosamine 1-carboxyvinyltransferase</fullName>
        <ecNumber evidence="12">2.5.1.7</ecNumber>
    </recommendedName>
    <alternativeName>
        <fullName evidence="12">Enoylpyruvate transferase</fullName>
    </alternativeName>
    <alternativeName>
        <fullName evidence="12">UDP-N-acetylglucosamine enolpyruvyl transferase</fullName>
        <shortName evidence="12">EPT</shortName>
    </alternativeName>
</protein>
<comment type="function">
    <text evidence="12">Cell wall formation. Adds enolpyruvyl to UDP-N-acetylglucosamine.</text>
</comment>
<keyword evidence="5 12" id="KW-0808">Transferase</keyword>
<dbReference type="GO" id="GO:0071555">
    <property type="term" value="P:cell wall organization"/>
    <property type="evidence" value="ECO:0007669"/>
    <property type="project" value="UniProtKB-KW"/>
</dbReference>
<evidence type="ECO:0000256" key="3">
    <source>
        <dbReference type="ARBA" id="ARBA00022490"/>
    </source>
</evidence>
<dbReference type="PANTHER" id="PTHR43783:SF1">
    <property type="entry name" value="UDP-N-ACETYLGLUCOSAMINE 1-CARBOXYVINYLTRANSFERASE"/>
    <property type="match status" value="1"/>
</dbReference>
<feature type="binding site" evidence="12">
    <location>
        <position position="304"/>
    </location>
    <ligand>
        <name>UDP-N-acetyl-alpha-D-glucosamine</name>
        <dbReference type="ChEBI" id="CHEBI:57705"/>
    </ligand>
</feature>
<dbReference type="HAMAP" id="MF_00111">
    <property type="entry name" value="MurA"/>
    <property type="match status" value="1"/>
</dbReference>
<evidence type="ECO:0000256" key="5">
    <source>
        <dbReference type="ARBA" id="ARBA00022679"/>
    </source>
</evidence>
<dbReference type="InterPro" id="IPR005750">
    <property type="entry name" value="UDP_GlcNAc_COvinyl_MurA"/>
</dbReference>
<keyword evidence="4 12" id="KW-0132">Cell division</keyword>